<evidence type="ECO:0000256" key="1">
    <source>
        <dbReference type="SAM" id="SignalP"/>
    </source>
</evidence>
<accession>A0ABV5KM07</accession>
<dbReference type="PROSITE" id="PS51257">
    <property type="entry name" value="PROKAR_LIPOPROTEIN"/>
    <property type="match status" value="1"/>
</dbReference>
<evidence type="ECO:0008006" key="4">
    <source>
        <dbReference type="Google" id="ProtNLM"/>
    </source>
</evidence>
<reference evidence="2 3" key="1">
    <citation type="submission" date="2024-09" db="EMBL/GenBank/DDBJ databases">
        <authorList>
            <person name="Sun Q."/>
            <person name="Mori K."/>
        </authorList>
    </citation>
    <scope>NUCLEOTIDE SEQUENCE [LARGE SCALE GENOMIC DNA]</scope>
    <source>
        <strain evidence="2 3">TISTR 2452</strain>
    </source>
</reference>
<feature type="signal peptide" evidence="1">
    <location>
        <begin position="1"/>
        <end position="16"/>
    </location>
</feature>
<dbReference type="Proteomes" id="UP001589747">
    <property type="component" value="Unassembled WGS sequence"/>
</dbReference>
<gene>
    <name evidence="2" type="ORF">ACFFSY_10165</name>
</gene>
<keyword evidence="1" id="KW-0732">Signal</keyword>
<comment type="caution">
    <text evidence="2">The sequence shown here is derived from an EMBL/GenBank/DDBJ whole genome shotgun (WGS) entry which is preliminary data.</text>
</comment>
<evidence type="ECO:0000313" key="3">
    <source>
        <dbReference type="Proteomes" id="UP001589747"/>
    </source>
</evidence>
<sequence length="175" mass="19321">MRFGLTGMLVSAIVMAGCSNGTLNVQPLAVETEAAKAELAVSEEEAIETYLTDNFLRPSAGEEIFAAYEILEDDTQAGEIYAWGLIEAYDHTQETTDSTKGVSIPLVLHVSRTNDSFEITGHTTPRDGSYYVPDVRSLFPAPIQDKILRYSSHHIHRLQKEMEDDVRTAKESGTP</sequence>
<feature type="chain" id="PRO_5046515568" description="Lipoprotein" evidence="1">
    <location>
        <begin position="17"/>
        <end position="175"/>
    </location>
</feature>
<keyword evidence="3" id="KW-1185">Reference proteome</keyword>
<dbReference type="RefSeq" id="WP_377493395.1">
    <property type="nucleotide sequence ID" value="NZ_JBHMDO010000017.1"/>
</dbReference>
<dbReference type="EMBL" id="JBHMDO010000017">
    <property type="protein sequence ID" value="MFB9326277.1"/>
    <property type="molecule type" value="Genomic_DNA"/>
</dbReference>
<organism evidence="2 3">
    <name type="scientific">Paenibacillus aurantiacus</name>
    <dbReference type="NCBI Taxonomy" id="1936118"/>
    <lineage>
        <taxon>Bacteria</taxon>
        <taxon>Bacillati</taxon>
        <taxon>Bacillota</taxon>
        <taxon>Bacilli</taxon>
        <taxon>Bacillales</taxon>
        <taxon>Paenibacillaceae</taxon>
        <taxon>Paenibacillus</taxon>
    </lineage>
</organism>
<protein>
    <recommendedName>
        <fullName evidence="4">Lipoprotein</fullName>
    </recommendedName>
</protein>
<name>A0ABV5KM07_9BACL</name>
<evidence type="ECO:0000313" key="2">
    <source>
        <dbReference type="EMBL" id="MFB9326277.1"/>
    </source>
</evidence>
<proteinExistence type="predicted"/>